<proteinExistence type="predicted"/>
<dbReference type="PANTHER" id="PTHR35175">
    <property type="entry name" value="DUF1289 DOMAIN-CONTAINING PROTEIN"/>
    <property type="match status" value="1"/>
</dbReference>
<sequence>MEQLEFFQLQSPCRGICQTDNRGYCMGCMRSREERFGWLQLSPTEQRNVIRLCRQRMIRKIRAERALAAENKSGEQTPPQGELF</sequence>
<protein>
    <submittedName>
        <fullName evidence="1">DUF1289 domain-containing protein</fullName>
    </submittedName>
</protein>
<evidence type="ECO:0000313" key="2">
    <source>
        <dbReference type="Proteomes" id="UP001201273"/>
    </source>
</evidence>
<evidence type="ECO:0000313" key="1">
    <source>
        <dbReference type="EMBL" id="MCE2593924.1"/>
    </source>
</evidence>
<name>A0ABS8W4P0_9GAMM</name>
<dbReference type="RefSeq" id="WP_233051508.1">
    <property type="nucleotide sequence ID" value="NZ_JAIMJA010000003.1"/>
</dbReference>
<dbReference type="InterPro" id="IPR010710">
    <property type="entry name" value="DUF1289"/>
</dbReference>
<keyword evidence="2" id="KW-1185">Reference proteome</keyword>
<accession>A0ABS8W4P0</accession>
<gene>
    <name evidence="1" type="ORF">K6Y31_03740</name>
</gene>
<dbReference type="Proteomes" id="UP001201273">
    <property type="component" value="Unassembled WGS sequence"/>
</dbReference>
<dbReference type="Pfam" id="PF06945">
    <property type="entry name" value="DUF1289"/>
    <property type="match status" value="1"/>
</dbReference>
<dbReference type="EMBL" id="JAIMJA010000003">
    <property type="protein sequence ID" value="MCE2593924.1"/>
    <property type="molecule type" value="Genomic_DNA"/>
</dbReference>
<organism evidence="1 2">
    <name type="scientific">Motilimonas cestriensis</name>
    <dbReference type="NCBI Taxonomy" id="2742685"/>
    <lineage>
        <taxon>Bacteria</taxon>
        <taxon>Pseudomonadati</taxon>
        <taxon>Pseudomonadota</taxon>
        <taxon>Gammaproteobacteria</taxon>
        <taxon>Alteromonadales</taxon>
        <taxon>Alteromonadales genera incertae sedis</taxon>
        <taxon>Motilimonas</taxon>
    </lineage>
</organism>
<dbReference type="PANTHER" id="PTHR35175:SF1">
    <property type="entry name" value="OXIDOREDUCTASE"/>
    <property type="match status" value="1"/>
</dbReference>
<reference evidence="1 2" key="1">
    <citation type="journal article" date="2022" name="Environ. Microbiol. Rep.">
        <title>Eco-phylogenetic analyses reveal divergent evolution of vitamin B12 metabolism in the marine bacterial family 'Psychromonadaceae'.</title>
        <authorList>
            <person name="Jin X."/>
            <person name="Yang Y."/>
            <person name="Cao H."/>
            <person name="Gao B."/>
            <person name="Zhao Z."/>
        </authorList>
    </citation>
    <scope>NUCLEOTIDE SEQUENCE [LARGE SCALE GENOMIC DNA]</scope>
    <source>
        <strain evidence="1 2">MKS20</strain>
    </source>
</reference>
<comment type="caution">
    <text evidence="1">The sequence shown here is derived from an EMBL/GenBank/DDBJ whole genome shotgun (WGS) entry which is preliminary data.</text>
</comment>